<dbReference type="InterPro" id="IPR050072">
    <property type="entry name" value="Peptidase_M20A"/>
</dbReference>
<evidence type="ECO:0000256" key="3">
    <source>
        <dbReference type="ARBA" id="ARBA00006247"/>
    </source>
</evidence>
<dbReference type="RefSeq" id="WP_078684826.1">
    <property type="nucleotide sequence ID" value="NZ_FUYA01000004.1"/>
</dbReference>
<dbReference type="AlphaFoldDB" id="A0A1T4W3X6"/>
<name>A0A1T4W3X6_9BACT</name>
<evidence type="ECO:0000256" key="4">
    <source>
        <dbReference type="ARBA" id="ARBA00022723"/>
    </source>
</evidence>
<keyword evidence="10" id="KW-1185">Reference proteome</keyword>
<dbReference type="InterPro" id="IPR011650">
    <property type="entry name" value="Peptidase_M20_dimer"/>
</dbReference>
<evidence type="ECO:0000256" key="5">
    <source>
        <dbReference type="ARBA" id="ARBA00022801"/>
    </source>
</evidence>
<evidence type="ECO:0000313" key="10">
    <source>
        <dbReference type="Proteomes" id="UP000189733"/>
    </source>
</evidence>
<dbReference type="InterPro" id="IPR036264">
    <property type="entry name" value="Bact_exopeptidase_dim_dom"/>
</dbReference>
<dbReference type="Gene3D" id="3.40.630.10">
    <property type="entry name" value="Zn peptidases"/>
    <property type="match status" value="1"/>
</dbReference>
<accession>A0A1T4W3X6</accession>
<evidence type="ECO:0000313" key="9">
    <source>
        <dbReference type="EMBL" id="SKA71768.1"/>
    </source>
</evidence>
<dbReference type="PANTHER" id="PTHR43808">
    <property type="entry name" value="ACETYLORNITHINE DEACETYLASE"/>
    <property type="match status" value="1"/>
</dbReference>
<sequence>MKQTVLDAIDKQRDSLIDLQRQLVAIPALGPDNGGKGEKEKADFLIEYLQNLGCNNITELNAPDDRAEAGYRPNILAMVPGTDLDRTLWVIGHMDIVPAGERELWDSDPFELRVEGDEMFGRGVEDDHAGIVPPLMLAKVLLENDITPNFNLGLIFVADEETGSKYGLGHVVEEHSDYFGENDLFIIPDMGAEDSSMIEIAEKSSLWVKVGVIGKQCHASTPLDGVNSLVAASAFILRVNDLYDEYPDEDDLFEPAVSTFEPTKKDANVPNINTIAGKDVFYIDSRVLPHYSLDDVVESIKSIGADIELEYGVKCEFDVLQAEQAAPATPADAEVVTRLSKAVKTVYGTDCKPVGIGGGTVAAFLRRKGFGAAAWATMIGNPHQPNEKARISHQLGDAKVLTEMLFTD</sequence>
<keyword evidence="6" id="KW-0862">Zinc</keyword>
<dbReference type="InterPro" id="IPR010182">
    <property type="entry name" value="ArgE/DapE"/>
</dbReference>
<dbReference type="STRING" id="1121442.SAMN02745702_01550"/>
<comment type="cofactor">
    <cofactor evidence="1">
        <name>Co(2+)</name>
        <dbReference type="ChEBI" id="CHEBI:48828"/>
    </cofactor>
</comment>
<dbReference type="NCBIfam" id="NF010589">
    <property type="entry name" value="PRK13983.1"/>
    <property type="match status" value="1"/>
</dbReference>
<reference evidence="9 10" key="1">
    <citation type="submission" date="2017-02" db="EMBL/GenBank/DDBJ databases">
        <authorList>
            <person name="Peterson S.W."/>
        </authorList>
    </citation>
    <scope>NUCLEOTIDE SEQUENCE [LARGE SCALE GENOMIC DNA]</scope>
    <source>
        <strain evidence="9 10">DSM 18034</strain>
    </source>
</reference>
<dbReference type="InterPro" id="IPR002933">
    <property type="entry name" value="Peptidase_M20"/>
</dbReference>
<dbReference type="Proteomes" id="UP000189733">
    <property type="component" value="Unassembled WGS sequence"/>
</dbReference>
<evidence type="ECO:0000259" key="8">
    <source>
        <dbReference type="Pfam" id="PF07687"/>
    </source>
</evidence>
<dbReference type="GO" id="GO:0046872">
    <property type="term" value="F:metal ion binding"/>
    <property type="evidence" value="ECO:0007669"/>
    <property type="project" value="UniProtKB-KW"/>
</dbReference>
<feature type="domain" description="Peptidase M20 dimerisation" evidence="8">
    <location>
        <begin position="200"/>
        <end position="303"/>
    </location>
</feature>
<dbReference type="OrthoDB" id="5443984at2"/>
<evidence type="ECO:0000256" key="1">
    <source>
        <dbReference type="ARBA" id="ARBA00001941"/>
    </source>
</evidence>
<evidence type="ECO:0000256" key="2">
    <source>
        <dbReference type="ARBA" id="ARBA00001947"/>
    </source>
</evidence>
<protein>
    <submittedName>
        <fullName evidence="9">Succinyl-diaminopimelate desuccinylase</fullName>
    </submittedName>
</protein>
<keyword evidence="4" id="KW-0479">Metal-binding</keyword>
<organism evidence="9 10">
    <name type="scientific">Desulfobaculum bizertense DSM 18034</name>
    <dbReference type="NCBI Taxonomy" id="1121442"/>
    <lineage>
        <taxon>Bacteria</taxon>
        <taxon>Pseudomonadati</taxon>
        <taxon>Thermodesulfobacteriota</taxon>
        <taxon>Desulfovibrionia</taxon>
        <taxon>Desulfovibrionales</taxon>
        <taxon>Desulfovibrionaceae</taxon>
        <taxon>Desulfobaculum</taxon>
    </lineage>
</organism>
<keyword evidence="7" id="KW-0170">Cobalt</keyword>
<dbReference type="GO" id="GO:0016787">
    <property type="term" value="F:hydrolase activity"/>
    <property type="evidence" value="ECO:0007669"/>
    <property type="project" value="UniProtKB-KW"/>
</dbReference>
<dbReference type="SUPFAM" id="SSF53187">
    <property type="entry name" value="Zn-dependent exopeptidases"/>
    <property type="match status" value="1"/>
</dbReference>
<dbReference type="NCBIfam" id="TIGR01910">
    <property type="entry name" value="DapE-ArgE"/>
    <property type="match status" value="1"/>
</dbReference>
<keyword evidence="5" id="KW-0378">Hydrolase</keyword>
<comment type="similarity">
    <text evidence="3">Belongs to the peptidase M20A family.</text>
</comment>
<evidence type="ECO:0000256" key="7">
    <source>
        <dbReference type="ARBA" id="ARBA00023285"/>
    </source>
</evidence>
<dbReference type="Gene3D" id="3.30.70.360">
    <property type="match status" value="1"/>
</dbReference>
<proteinExistence type="inferred from homology"/>
<comment type="cofactor">
    <cofactor evidence="2">
        <name>Zn(2+)</name>
        <dbReference type="ChEBI" id="CHEBI:29105"/>
    </cofactor>
</comment>
<dbReference type="Pfam" id="PF01546">
    <property type="entry name" value="Peptidase_M20"/>
    <property type="match status" value="1"/>
</dbReference>
<dbReference type="SUPFAM" id="SSF55031">
    <property type="entry name" value="Bacterial exopeptidase dimerisation domain"/>
    <property type="match status" value="1"/>
</dbReference>
<dbReference type="Pfam" id="PF07687">
    <property type="entry name" value="M20_dimer"/>
    <property type="match status" value="1"/>
</dbReference>
<dbReference type="EMBL" id="FUYA01000004">
    <property type="protein sequence ID" value="SKA71768.1"/>
    <property type="molecule type" value="Genomic_DNA"/>
</dbReference>
<gene>
    <name evidence="9" type="ORF">SAMN02745702_01550</name>
</gene>
<dbReference type="PANTHER" id="PTHR43808:SF32">
    <property type="entry name" value="ARGE_DAPE-RELATED DEACYLASE"/>
    <property type="match status" value="1"/>
</dbReference>
<evidence type="ECO:0000256" key="6">
    <source>
        <dbReference type="ARBA" id="ARBA00022833"/>
    </source>
</evidence>